<evidence type="ECO:0000256" key="1">
    <source>
        <dbReference type="SAM" id="Phobius"/>
    </source>
</evidence>
<comment type="caution">
    <text evidence="2">The sequence shown here is derived from an EMBL/GenBank/DDBJ whole genome shotgun (WGS) entry which is preliminary data.</text>
</comment>
<feature type="transmembrane region" description="Helical" evidence="1">
    <location>
        <begin position="114"/>
        <end position="131"/>
    </location>
</feature>
<dbReference type="EMBL" id="AUXW01000001">
    <property type="protein sequence ID" value="KKE85890.1"/>
    <property type="molecule type" value="Genomic_DNA"/>
</dbReference>
<keyword evidence="1" id="KW-1133">Transmembrane helix</keyword>
<evidence type="ECO:0000313" key="2">
    <source>
        <dbReference type="EMBL" id="KKE85890.1"/>
    </source>
</evidence>
<organism evidence="2 3">
    <name type="scientific">Pseudoalteromonas luteoviolacea S4054</name>
    <dbReference type="NCBI Taxonomy" id="1129367"/>
    <lineage>
        <taxon>Bacteria</taxon>
        <taxon>Pseudomonadati</taxon>
        <taxon>Pseudomonadota</taxon>
        <taxon>Gammaproteobacteria</taxon>
        <taxon>Alteromonadales</taxon>
        <taxon>Pseudoalteromonadaceae</taxon>
        <taxon>Pseudoalteromonas</taxon>
    </lineage>
</organism>
<proteinExistence type="predicted"/>
<reference evidence="2 3" key="1">
    <citation type="journal article" date="2015" name="BMC Genomics">
        <title>Genome mining reveals unlocked bioactive potential of marine Gram-negative bacteria.</title>
        <authorList>
            <person name="Machado H."/>
            <person name="Sonnenschein E.C."/>
            <person name="Melchiorsen J."/>
            <person name="Gram L."/>
        </authorList>
    </citation>
    <scope>NUCLEOTIDE SEQUENCE [LARGE SCALE GENOMIC DNA]</scope>
    <source>
        <strain evidence="2 3">S4054</strain>
    </source>
</reference>
<keyword evidence="1" id="KW-0812">Transmembrane</keyword>
<feature type="transmembrane region" description="Helical" evidence="1">
    <location>
        <begin position="18"/>
        <end position="37"/>
    </location>
</feature>
<gene>
    <name evidence="2" type="ORF">N479_00520</name>
</gene>
<protein>
    <submittedName>
        <fullName evidence="2">Uncharacterized protein</fullName>
    </submittedName>
</protein>
<dbReference type="Proteomes" id="UP000033434">
    <property type="component" value="Unassembled WGS sequence"/>
</dbReference>
<keyword evidence="1" id="KW-0472">Membrane</keyword>
<dbReference type="RefSeq" id="WP_046354039.1">
    <property type="nucleotide sequence ID" value="NZ_AUXW01000001.1"/>
</dbReference>
<name>A0A0F6AI34_9GAMM</name>
<feature type="transmembrane region" description="Helical" evidence="1">
    <location>
        <begin position="76"/>
        <end position="94"/>
    </location>
</feature>
<evidence type="ECO:0000313" key="3">
    <source>
        <dbReference type="Proteomes" id="UP000033434"/>
    </source>
</evidence>
<dbReference type="PATRIC" id="fig|1129367.4.peg.111"/>
<feature type="transmembrane region" description="Helical" evidence="1">
    <location>
        <begin position="49"/>
        <end position="67"/>
    </location>
</feature>
<sequence length="139" mass="15800">MQLEVEDRLKKLKSYKSNFVLIVITALLSLVTLILFVTESDSFINVSGYIKAGYMAFLVGLYVYILYRWKYTPLRMIKPILVLSLLQIATVKWGESSIGFNPFSSIGASFNFDVFSVTVNLLAIVMVGLTWRCKLFAKH</sequence>
<accession>A0A0F6AI34</accession>
<dbReference type="AlphaFoldDB" id="A0A0F6AI34"/>